<proteinExistence type="predicted"/>
<keyword evidence="2" id="KW-0812">Transmembrane</keyword>
<feature type="chain" id="PRO_5032436443" evidence="3">
    <location>
        <begin position="25"/>
        <end position="161"/>
    </location>
</feature>
<keyword evidence="2" id="KW-0472">Membrane</keyword>
<keyword evidence="2" id="KW-1133">Transmembrane helix</keyword>
<comment type="caution">
    <text evidence="4">The sequence shown here is derived from an EMBL/GenBank/DDBJ whole genome shotgun (WGS) entry which is preliminary data.</text>
</comment>
<feature type="transmembrane region" description="Helical" evidence="2">
    <location>
        <begin position="64"/>
        <end position="85"/>
    </location>
</feature>
<keyword evidence="3" id="KW-0732">Signal</keyword>
<dbReference type="EMBL" id="UYJE01000434">
    <property type="protein sequence ID" value="VDH93308.1"/>
    <property type="molecule type" value="Genomic_DNA"/>
</dbReference>
<name>A0A8B6BN52_MYTGA</name>
<organism evidence="4 5">
    <name type="scientific">Mytilus galloprovincialis</name>
    <name type="common">Mediterranean mussel</name>
    <dbReference type="NCBI Taxonomy" id="29158"/>
    <lineage>
        <taxon>Eukaryota</taxon>
        <taxon>Metazoa</taxon>
        <taxon>Spiralia</taxon>
        <taxon>Lophotrochozoa</taxon>
        <taxon>Mollusca</taxon>
        <taxon>Bivalvia</taxon>
        <taxon>Autobranchia</taxon>
        <taxon>Pteriomorphia</taxon>
        <taxon>Mytilida</taxon>
        <taxon>Mytiloidea</taxon>
        <taxon>Mytilidae</taxon>
        <taxon>Mytilinae</taxon>
        <taxon>Mytilus</taxon>
    </lineage>
</organism>
<accession>A0A8B6BN52</accession>
<evidence type="ECO:0000256" key="2">
    <source>
        <dbReference type="SAM" id="Phobius"/>
    </source>
</evidence>
<gene>
    <name evidence="4" type="ORF">MGAL_10B057291</name>
</gene>
<evidence type="ECO:0000256" key="1">
    <source>
        <dbReference type="SAM" id="MobiDB-lite"/>
    </source>
</evidence>
<sequence>MVTTTFKILLWVIVLYLKALPCVSQSSFRGTYYSGKYVSESNGAYYNEEASNYVHGPDHTVRRWIYRVIAIVCCLFFSGLIYFLIKMCGCTCDNELKRRANRRNIMMSPLNDIEEQSLPCVSRSRVRVRTGRRSYNSGKDDFERDWSSHNGGGYVSKTTDK</sequence>
<dbReference type="AlphaFoldDB" id="A0A8B6BN52"/>
<protein>
    <submittedName>
        <fullName evidence="4">Uncharacterized protein</fullName>
    </submittedName>
</protein>
<evidence type="ECO:0000256" key="3">
    <source>
        <dbReference type="SAM" id="SignalP"/>
    </source>
</evidence>
<feature type="signal peptide" evidence="3">
    <location>
        <begin position="1"/>
        <end position="24"/>
    </location>
</feature>
<feature type="region of interest" description="Disordered" evidence="1">
    <location>
        <begin position="135"/>
        <end position="161"/>
    </location>
</feature>
<evidence type="ECO:0000313" key="5">
    <source>
        <dbReference type="Proteomes" id="UP000596742"/>
    </source>
</evidence>
<reference evidence="4" key="1">
    <citation type="submission" date="2018-11" db="EMBL/GenBank/DDBJ databases">
        <authorList>
            <person name="Alioto T."/>
            <person name="Alioto T."/>
        </authorList>
    </citation>
    <scope>NUCLEOTIDE SEQUENCE</scope>
</reference>
<evidence type="ECO:0000313" key="4">
    <source>
        <dbReference type="EMBL" id="VDH93308.1"/>
    </source>
</evidence>
<feature type="compositionally biased region" description="Basic and acidic residues" evidence="1">
    <location>
        <begin position="138"/>
        <end position="147"/>
    </location>
</feature>
<keyword evidence="5" id="KW-1185">Reference proteome</keyword>
<dbReference type="Proteomes" id="UP000596742">
    <property type="component" value="Unassembled WGS sequence"/>
</dbReference>